<dbReference type="AlphaFoldDB" id="A0A3B0JQP2"/>
<reference evidence="2" key="1">
    <citation type="submission" date="2018-01" db="EMBL/GenBank/DDBJ databases">
        <authorList>
            <person name="Alioto T."/>
            <person name="Alioto T."/>
        </authorList>
    </citation>
    <scope>NUCLEOTIDE SEQUENCE [LARGE SCALE GENOMIC DNA]</scope>
</reference>
<evidence type="ECO:0000313" key="1">
    <source>
        <dbReference type="EMBL" id="SPP83273.1"/>
    </source>
</evidence>
<protein>
    <submittedName>
        <fullName evidence="1">Uncharacterized protein</fullName>
    </submittedName>
</protein>
<name>A0A3B0JQP2_DROGU</name>
<dbReference type="OrthoDB" id="341924at2759"/>
<proteinExistence type="predicted"/>
<evidence type="ECO:0000313" key="2">
    <source>
        <dbReference type="Proteomes" id="UP000268350"/>
    </source>
</evidence>
<keyword evidence="2" id="KW-1185">Reference proteome</keyword>
<dbReference type="Proteomes" id="UP000268350">
    <property type="component" value="Unassembled WGS sequence"/>
</dbReference>
<dbReference type="STRING" id="7266.A0A3B0JQP2"/>
<gene>
    <name evidence="1" type="ORF">DGUA_6G018109</name>
</gene>
<organism evidence="1 2">
    <name type="scientific">Drosophila guanche</name>
    <name type="common">Fruit fly</name>
    <dbReference type="NCBI Taxonomy" id="7266"/>
    <lineage>
        <taxon>Eukaryota</taxon>
        <taxon>Metazoa</taxon>
        <taxon>Ecdysozoa</taxon>
        <taxon>Arthropoda</taxon>
        <taxon>Hexapoda</taxon>
        <taxon>Insecta</taxon>
        <taxon>Pterygota</taxon>
        <taxon>Neoptera</taxon>
        <taxon>Endopterygota</taxon>
        <taxon>Diptera</taxon>
        <taxon>Brachycera</taxon>
        <taxon>Muscomorpha</taxon>
        <taxon>Ephydroidea</taxon>
        <taxon>Drosophilidae</taxon>
        <taxon>Drosophila</taxon>
        <taxon>Sophophora</taxon>
    </lineage>
</organism>
<accession>A0A3B0JQP2</accession>
<sequence>MPDCQALNVITYDLQIISLSFRENSVKMSLSKPSQFDLPLDKLNLLNDTKGIENLLKSMGITTYEPGVVKLLLNEGYSLIKEELLNRKNRTELAKACGNIYPSAAAAAMDTGMPQEWLPKSENEVVVFTLDSVSDKN</sequence>
<dbReference type="EMBL" id="OUUW01000007">
    <property type="protein sequence ID" value="SPP83273.1"/>
    <property type="molecule type" value="Genomic_DNA"/>
</dbReference>